<reference evidence="2" key="1">
    <citation type="journal article" date="2019" name="Int. J. Syst. Evol. Microbiol.">
        <title>The Global Catalogue of Microorganisms (GCM) 10K type strain sequencing project: providing services to taxonomists for standard genome sequencing and annotation.</title>
        <authorList>
            <consortium name="The Broad Institute Genomics Platform"/>
            <consortium name="The Broad Institute Genome Sequencing Center for Infectious Disease"/>
            <person name="Wu L."/>
            <person name="Ma J."/>
        </authorList>
    </citation>
    <scope>NUCLEOTIDE SEQUENCE [LARGE SCALE GENOMIC DNA]</scope>
    <source>
        <strain evidence="2">CCUG 37865</strain>
    </source>
</reference>
<accession>A0ABV8WSG0</accession>
<name>A0ABV8WSG0_9BACI</name>
<keyword evidence="2" id="KW-1185">Reference proteome</keyword>
<protein>
    <recommendedName>
        <fullName evidence="3">Fur-regulated basic protein FbpA</fullName>
    </recommendedName>
</protein>
<dbReference type="EMBL" id="JBHSDT010000002">
    <property type="protein sequence ID" value="MFC4402013.1"/>
    <property type="molecule type" value="Genomic_DNA"/>
</dbReference>
<evidence type="ECO:0000313" key="1">
    <source>
        <dbReference type="EMBL" id="MFC4402013.1"/>
    </source>
</evidence>
<sequence>MARRTGVLESKKVMELIRMFRNDEWLIDNGREEPIPSRERKA</sequence>
<gene>
    <name evidence="1" type="ORF">ACFOY7_02735</name>
</gene>
<comment type="caution">
    <text evidence="1">The sequence shown here is derived from an EMBL/GenBank/DDBJ whole genome shotgun (WGS) entry which is preliminary data.</text>
</comment>
<evidence type="ECO:0000313" key="2">
    <source>
        <dbReference type="Proteomes" id="UP001595882"/>
    </source>
</evidence>
<dbReference type="RefSeq" id="WP_390249182.1">
    <property type="nucleotide sequence ID" value="NZ_JBHSDT010000002.1"/>
</dbReference>
<organism evidence="1 2">
    <name type="scientific">Gracilibacillus xinjiangensis</name>
    <dbReference type="NCBI Taxonomy" id="1193282"/>
    <lineage>
        <taxon>Bacteria</taxon>
        <taxon>Bacillati</taxon>
        <taxon>Bacillota</taxon>
        <taxon>Bacilli</taxon>
        <taxon>Bacillales</taxon>
        <taxon>Bacillaceae</taxon>
        <taxon>Gracilibacillus</taxon>
    </lineage>
</organism>
<evidence type="ECO:0008006" key="3">
    <source>
        <dbReference type="Google" id="ProtNLM"/>
    </source>
</evidence>
<dbReference type="Proteomes" id="UP001595882">
    <property type="component" value="Unassembled WGS sequence"/>
</dbReference>
<proteinExistence type="predicted"/>